<gene>
    <name evidence="1" type="ORF">PN36_12570</name>
</gene>
<protein>
    <submittedName>
        <fullName evidence="1">Uncharacterized protein</fullName>
    </submittedName>
</protein>
<dbReference type="Proteomes" id="UP000030428">
    <property type="component" value="Unassembled WGS sequence"/>
</dbReference>
<reference evidence="1 2" key="1">
    <citation type="journal article" date="2016" name="Front. Microbiol.">
        <title>Single-Cell (Meta-)Genomics of a Dimorphic Candidatus Thiomargarita nelsonii Reveals Genomic Plasticity.</title>
        <authorList>
            <person name="Flood B.E."/>
            <person name="Fliss P."/>
            <person name="Jones D.S."/>
            <person name="Dick G.J."/>
            <person name="Jain S."/>
            <person name="Kaster A.K."/>
            <person name="Winkel M."/>
            <person name="Mussmann M."/>
            <person name="Bailey J."/>
        </authorList>
    </citation>
    <scope>NUCLEOTIDE SEQUENCE [LARGE SCALE GENOMIC DNA]</scope>
    <source>
        <strain evidence="1">Hydrate Ridge</strain>
    </source>
</reference>
<dbReference type="AlphaFoldDB" id="A0A4E0QQX5"/>
<evidence type="ECO:0000313" key="2">
    <source>
        <dbReference type="Proteomes" id="UP000030428"/>
    </source>
</evidence>
<name>A0A4E0QQX5_9GAMM</name>
<evidence type="ECO:0000313" key="1">
    <source>
        <dbReference type="EMBL" id="TGO03108.1"/>
    </source>
</evidence>
<accession>A0A4E0QQX5</accession>
<proteinExistence type="predicted"/>
<comment type="caution">
    <text evidence="1">The sequence shown here is derived from an EMBL/GenBank/DDBJ whole genome shotgun (WGS) entry which is preliminary data.</text>
</comment>
<organism evidence="1 2">
    <name type="scientific">Candidatus Thiomargarita nelsonii</name>
    <dbReference type="NCBI Taxonomy" id="1003181"/>
    <lineage>
        <taxon>Bacteria</taxon>
        <taxon>Pseudomonadati</taxon>
        <taxon>Pseudomonadota</taxon>
        <taxon>Gammaproteobacteria</taxon>
        <taxon>Thiotrichales</taxon>
        <taxon>Thiotrichaceae</taxon>
        <taxon>Thiomargarita</taxon>
    </lineage>
</organism>
<dbReference type="EMBL" id="JSZA02000039">
    <property type="protein sequence ID" value="TGO03108.1"/>
    <property type="molecule type" value="Genomic_DNA"/>
</dbReference>
<sequence length="190" mass="21683">MNHKLSDILESKALALDCCFFSHPKLKLWIPKDWKTYGSVLTFEYDFSYQEKLKYYLTENLTRFPNVGVKGELTANVLYKKKDDLINDKLCLGEDAKTLITQTEAWLNEIFDGAKVEIPHSDTNILALFLNTSASRDRFKPINVGFGYTYILPIIVSGLIAHLHPKAQSRLTQFLAKVSRCGVDNSLILY</sequence>
<keyword evidence="2" id="KW-1185">Reference proteome</keyword>